<comment type="caution">
    <text evidence="2">The sequence shown here is derived from an EMBL/GenBank/DDBJ whole genome shotgun (WGS) entry which is preliminary data.</text>
</comment>
<dbReference type="Proteomes" id="UP000475765">
    <property type="component" value="Unassembled WGS sequence"/>
</dbReference>
<evidence type="ECO:0000256" key="1">
    <source>
        <dbReference type="SAM" id="MobiDB-lite"/>
    </source>
</evidence>
<dbReference type="AlphaFoldDB" id="A0A9W7QLF7"/>
<organism evidence="2 3">
    <name type="scientific">Bacillus cereus</name>
    <dbReference type="NCBI Taxonomy" id="1396"/>
    <lineage>
        <taxon>Bacteria</taxon>
        <taxon>Bacillati</taxon>
        <taxon>Bacillota</taxon>
        <taxon>Bacilli</taxon>
        <taxon>Bacillales</taxon>
        <taxon>Bacillaceae</taxon>
        <taxon>Bacillus</taxon>
        <taxon>Bacillus cereus group</taxon>
    </lineage>
</organism>
<protein>
    <submittedName>
        <fullName evidence="2">Uncharacterized protein</fullName>
    </submittedName>
</protein>
<feature type="compositionally biased region" description="Basic and acidic residues" evidence="1">
    <location>
        <begin position="1"/>
        <end position="22"/>
    </location>
</feature>
<feature type="region of interest" description="Disordered" evidence="1">
    <location>
        <begin position="1"/>
        <end position="23"/>
    </location>
</feature>
<name>A0A9W7QLF7_BACCE</name>
<proteinExistence type="predicted"/>
<dbReference type="EMBL" id="WBPP01000001">
    <property type="protein sequence ID" value="KAB2400744.1"/>
    <property type="molecule type" value="Genomic_DNA"/>
</dbReference>
<gene>
    <name evidence="2" type="ORF">F8172_00260</name>
</gene>
<accession>A0A9W7QLF7</accession>
<evidence type="ECO:0000313" key="2">
    <source>
        <dbReference type="EMBL" id="KAB2400744.1"/>
    </source>
</evidence>
<sequence>MTQKAGAEEKKETVTEKGNTKEKKQRILLCEGPAEGNGAAYLIFRDDLQIHTNTELTIGKDITEHEAKLLLSENTWEFKEVTK</sequence>
<dbReference type="RefSeq" id="WP_151521474.1">
    <property type="nucleotide sequence ID" value="NZ_WBPL01000011.1"/>
</dbReference>
<reference evidence="2 3" key="1">
    <citation type="submission" date="2019-10" db="EMBL/GenBank/DDBJ databases">
        <title>Bacillus from the desert of Cuatro Cinegas, Coahuila.</title>
        <authorList>
            <person name="Olmedo-Alvarez G."/>
            <person name="Saldana S."/>
            <person name="Barcelo D."/>
        </authorList>
    </citation>
    <scope>NUCLEOTIDE SEQUENCE [LARGE SCALE GENOMIC DNA]</scope>
    <source>
        <strain evidence="2 3">CH417_13T</strain>
    </source>
</reference>
<evidence type="ECO:0000313" key="3">
    <source>
        <dbReference type="Proteomes" id="UP000475765"/>
    </source>
</evidence>